<evidence type="ECO:0000313" key="1">
    <source>
        <dbReference type="EMBL" id="MFC3203970.1"/>
    </source>
</evidence>
<protein>
    <recommendedName>
        <fullName evidence="3">Lipoprotein</fullName>
    </recommendedName>
</protein>
<dbReference type="EMBL" id="JBHRSX010000099">
    <property type="protein sequence ID" value="MFC3203970.1"/>
    <property type="molecule type" value="Genomic_DNA"/>
</dbReference>
<proteinExistence type="predicted"/>
<sequence>MVVLQKNNDRDVSMYFAQCKKTVFTFALYLLFVQGCAVDKRTEDYKPIVNVTAMLPSHASELPDKQPLQNQLLKRNLVVDDSGEVLPINGRACDTDLYYRISQLPLATAIGRHRDLYTGFYLELAPVTDTWQVVLTDNQFAEYQTTGISLSTLTVTLGSQLSSADKFIIRPQPDLPLARYQALKASLERSFPEYRKQWILTHSQARKLGLNPGDYYATVRGAASPYLAETLMTTKARHRLVVKSSPSGTPATVATVVDSQTLAACQEASSVVKKVDKQPLKAQYSPLSVVAVLPANADFNQLERQATLLPKNQYLTFDGDIMAYDEYFAEPQQQGCAKQNLTIKEQQLCKQRIQDGNKKHLRRKVIMSIPTTNKDSK</sequence>
<name>A0ABV7K0R2_9ALTE</name>
<accession>A0ABV7K0R2</accession>
<reference evidence="2" key="1">
    <citation type="journal article" date="2019" name="Int. J. Syst. Evol. Microbiol.">
        <title>The Global Catalogue of Microorganisms (GCM) 10K type strain sequencing project: providing services to taxonomists for standard genome sequencing and annotation.</title>
        <authorList>
            <consortium name="The Broad Institute Genomics Platform"/>
            <consortium name="The Broad Institute Genome Sequencing Center for Infectious Disease"/>
            <person name="Wu L."/>
            <person name="Ma J."/>
        </authorList>
    </citation>
    <scope>NUCLEOTIDE SEQUENCE [LARGE SCALE GENOMIC DNA]</scope>
    <source>
        <strain evidence="2">KCTC 52449</strain>
    </source>
</reference>
<evidence type="ECO:0008006" key="3">
    <source>
        <dbReference type="Google" id="ProtNLM"/>
    </source>
</evidence>
<gene>
    <name evidence="1" type="ORF">ACFOEW_19365</name>
</gene>
<dbReference type="Proteomes" id="UP001595477">
    <property type="component" value="Unassembled WGS sequence"/>
</dbReference>
<comment type="caution">
    <text evidence="1">The sequence shown here is derived from an EMBL/GenBank/DDBJ whole genome shotgun (WGS) entry which is preliminary data.</text>
</comment>
<dbReference type="RefSeq" id="WP_164464738.1">
    <property type="nucleotide sequence ID" value="NZ_JBHRSX010000099.1"/>
</dbReference>
<evidence type="ECO:0000313" key="2">
    <source>
        <dbReference type="Proteomes" id="UP001595477"/>
    </source>
</evidence>
<organism evidence="1 2">
    <name type="scientific">Alteromonas oceani</name>
    <dbReference type="NCBI Taxonomy" id="2071609"/>
    <lineage>
        <taxon>Bacteria</taxon>
        <taxon>Pseudomonadati</taxon>
        <taxon>Pseudomonadota</taxon>
        <taxon>Gammaproteobacteria</taxon>
        <taxon>Alteromonadales</taxon>
        <taxon>Alteromonadaceae</taxon>
        <taxon>Alteromonas/Salinimonas group</taxon>
        <taxon>Alteromonas</taxon>
    </lineage>
</organism>
<keyword evidence="2" id="KW-1185">Reference proteome</keyword>